<dbReference type="Pfam" id="PF20062">
    <property type="entry name" value="DUF6461"/>
    <property type="match status" value="1"/>
</dbReference>
<evidence type="ECO:0000313" key="2">
    <source>
        <dbReference type="Proteomes" id="UP000179627"/>
    </source>
</evidence>
<proteinExistence type="predicted"/>
<accession>A0A1S1R2R4</accession>
<evidence type="ECO:0000313" key="1">
    <source>
        <dbReference type="EMBL" id="OHV41233.1"/>
    </source>
</evidence>
<sequence length="617" mass="63949">MPAGLLDPLANVVAEVFSQLVARIPPTPAAELGRISAAERPAVRPGAPVLTALRSVGPRLPERVLGALELVVDEIPLHAPRGLTRSLTDPPASGPVRAAVGTSRVLAAPADEPEAIDAVARLDRVSPGACHLVLAYVRALADHPVTGPLLVVDDRVFEVDDTSGAEPPDAPADEATLAARHGAAHLALAVAVATAVLRELDPPALGAEAPVVVGVALGSAALVLGGRPMPDAYPAALLLRRRADYRLPRHAAGCVPVIGHTFALVEDTGAPDGSHASGDGAGAGAGAPDFARNGLVDVGAGGVFVRTGVGTGRVAVSLKVLAAPPGPPPPAEAAAWDEIVDVSWTAAAGAASVIGGATRREDAPPDARSLYHQTPPWPGDYRLRVCARGRDGAGEDETYELVVWGAGPEPETVHRRSDQLGHRLRGEAPPPVASQPEARYRWVRRRSEFREAATFTVVVGAAPADVVRCFDADPDVPCSLARLRADGRTDPCLLVLPLAGDDRAVLAVEAGGSQGSRHAVLSSLSRHGLAASMFWNLNALTRLSLAQHGDVLAAFEPGPDPVPDVVLPLLRDLDLTGATDRVAKGLVVVERFTGHTVLPEHLEQMVANDVAYLINEP</sequence>
<protein>
    <submittedName>
        <fullName evidence="1">Uncharacterized protein</fullName>
    </submittedName>
</protein>
<organism evidence="1 2">
    <name type="scientific">Parafrankia colletiae</name>
    <dbReference type="NCBI Taxonomy" id="573497"/>
    <lineage>
        <taxon>Bacteria</taxon>
        <taxon>Bacillati</taxon>
        <taxon>Actinomycetota</taxon>
        <taxon>Actinomycetes</taxon>
        <taxon>Frankiales</taxon>
        <taxon>Frankiaceae</taxon>
        <taxon>Parafrankia</taxon>
    </lineage>
</organism>
<keyword evidence="2" id="KW-1185">Reference proteome</keyword>
<dbReference type="InterPro" id="IPR045592">
    <property type="entry name" value="DUF6461"/>
</dbReference>
<reference evidence="2" key="1">
    <citation type="submission" date="2016-07" db="EMBL/GenBank/DDBJ databases">
        <title>Sequence Frankia sp. strain CcI1.17.</title>
        <authorList>
            <person name="Ghodhbane-Gtari F."/>
            <person name="Swanson E."/>
            <person name="Gueddou A."/>
            <person name="Morris K."/>
            <person name="Hezbri K."/>
            <person name="Ktari A."/>
            <person name="Nouioui I."/>
            <person name="Abebe-Akele F."/>
            <person name="Simpson S."/>
            <person name="Thomas K."/>
            <person name="Gtari M."/>
            <person name="Tisa L.S."/>
            <person name="Hurst S."/>
        </authorList>
    </citation>
    <scope>NUCLEOTIDE SEQUENCE [LARGE SCALE GENOMIC DNA]</scope>
    <source>
        <strain evidence="2">Cc1.17</strain>
    </source>
</reference>
<dbReference type="AlphaFoldDB" id="A0A1S1R2R4"/>
<gene>
    <name evidence="1" type="ORF">CC117_13220</name>
</gene>
<name>A0A1S1R2R4_9ACTN</name>
<dbReference type="EMBL" id="MBLM01000058">
    <property type="protein sequence ID" value="OHV41233.1"/>
    <property type="molecule type" value="Genomic_DNA"/>
</dbReference>
<dbReference type="Proteomes" id="UP000179627">
    <property type="component" value="Unassembled WGS sequence"/>
</dbReference>
<comment type="caution">
    <text evidence="1">The sequence shown here is derived from an EMBL/GenBank/DDBJ whole genome shotgun (WGS) entry which is preliminary data.</text>
</comment>